<dbReference type="GO" id="GO:0042121">
    <property type="term" value="P:alginic acid biosynthetic process"/>
    <property type="evidence" value="ECO:0007669"/>
    <property type="project" value="InterPro"/>
</dbReference>
<dbReference type="KEGG" id="faa:HMPREF0389_01292"/>
<dbReference type="OrthoDB" id="9805788at2"/>
<dbReference type="EMBL" id="CP002390">
    <property type="protein sequence ID" value="EFE28039.1"/>
    <property type="molecule type" value="Genomic_DNA"/>
</dbReference>
<gene>
    <name evidence="9" type="ordered locus">HMPREF0389_01292</name>
</gene>
<keyword evidence="10" id="KW-1185">Reference proteome</keyword>
<evidence type="ECO:0000313" key="10">
    <source>
        <dbReference type="Proteomes" id="UP000007468"/>
    </source>
</evidence>
<dbReference type="GO" id="GO:0005886">
    <property type="term" value="C:plasma membrane"/>
    <property type="evidence" value="ECO:0007669"/>
    <property type="project" value="UniProtKB-SubCell"/>
</dbReference>
<dbReference type="Proteomes" id="UP000007468">
    <property type="component" value="Chromosome"/>
</dbReference>
<keyword evidence="6 7" id="KW-0472">Membrane</keyword>
<organism evidence="9 10">
    <name type="scientific">Filifactor alocis (strain ATCC 35896 / CCUG 47790 / D40 B5)</name>
    <name type="common">Fusobacterium alocis</name>
    <dbReference type="NCBI Taxonomy" id="546269"/>
    <lineage>
        <taxon>Bacteria</taxon>
        <taxon>Bacillati</taxon>
        <taxon>Bacillota</taxon>
        <taxon>Clostridia</taxon>
        <taxon>Peptostreptococcales</taxon>
        <taxon>Filifactoraceae</taxon>
        <taxon>Filifactor</taxon>
    </lineage>
</organism>
<keyword evidence="7" id="KW-0012">Acyltransferase</keyword>
<feature type="transmembrane region" description="Helical" evidence="8">
    <location>
        <begin position="150"/>
        <end position="169"/>
    </location>
</feature>
<feature type="transmembrane region" description="Helical" evidence="8">
    <location>
        <begin position="117"/>
        <end position="138"/>
    </location>
</feature>
<evidence type="ECO:0000256" key="7">
    <source>
        <dbReference type="PIRNR" id="PIRNR016636"/>
    </source>
</evidence>
<keyword evidence="7" id="KW-0808">Transferase</keyword>
<keyword evidence="4 8" id="KW-0812">Transmembrane</keyword>
<dbReference type="PATRIC" id="fig|546269.5.peg.1709"/>
<dbReference type="PANTHER" id="PTHR13285:SF18">
    <property type="entry name" value="PROTEIN-CYSTEINE N-PALMITOYLTRANSFERASE RASP"/>
    <property type="match status" value="1"/>
</dbReference>
<keyword evidence="3 7" id="KW-1003">Cell membrane</keyword>
<feature type="transmembrane region" description="Helical" evidence="8">
    <location>
        <begin position="7"/>
        <end position="27"/>
    </location>
</feature>
<evidence type="ECO:0000256" key="1">
    <source>
        <dbReference type="ARBA" id="ARBA00004651"/>
    </source>
</evidence>
<evidence type="ECO:0000313" key="9">
    <source>
        <dbReference type="EMBL" id="EFE28039.1"/>
    </source>
</evidence>
<dbReference type="GO" id="GO:0016746">
    <property type="term" value="F:acyltransferase activity"/>
    <property type="evidence" value="ECO:0007669"/>
    <property type="project" value="UniProtKB-KW"/>
</dbReference>
<dbReference type="PIRSF" id="PIRSF016636">
    <property type="entry name" value="AlgI_DltB"/>
    <property type="match status" value="1"/>
</dbReference>
<comment type="similarity">
    <text evidence="2 7">Belongs to the membrane-bound acyltransferase family.</text>
</comment>
<accession>D6GT54</accession>
<dbReference type="AlphaFoldDB" id="D6GT54"/>
<dbReference type="PANTHER" id="PTHR13285">
    <property type="entry name" value="ACYLTRANSFERASE"/>
    <property type="match status" value="1"/>
</dbReference>
<dbReference type="STRING" id="546269.HMPREF0389_01292"/>
<sequence>MLFSSGIFLFWFLPITVAIYYLLPHRILKNSWLFFVSIFFYGYGEPLFVLLMLSSIGFNYLMGLGIHCFQSSKKTQQFILWFMVIGNLSLFYVFKYLDFSIVNANALLGTSYPLRKITLPIGISFFTFQAMSYVLDIYRNPKENPVQKNPFLVGLYVSLFPQLIAGPIVRYETVAKEMKERHETWSDFSEGTVRFLVGFLKKVLLANNMAIVADVAFSSPASDLGMSFAWLGAICYTLQIYFDFSGYSDMAIGLGKIFGFHFLENFNYPYAATSITDFWRRWHISLSSWFRDYVYIPLGGNRVGKTRQFVNLFVVWLLTGIWHGANWTFILWGMYYFVWLSFEKFLLPKKWKQKLESSIFGHLYVMVLVTIGWVIFRADTLSYAIQYLGAMFSFGTTGIVSGRSLFYVREYGLAFVMSIVASVPLFPLLEQWTEIRNWKLQLGYHGVVMVVISVLFYGAVVSIVKGSYNPFIYFNF</sequence>
<reference evidence="10" key="1">
    <citation type="submission" date="2010-12" db="EMBL/GenBank/DDBJ databases">
        <title>The genome sequence of Filifactor alocis strain ATCC 35896.</title>
        <authorList>
            <consortium name="The Broad Institute Genome Sequencing Platform"/>
            <person name="Ward D."/>
            <person name="Earl A."/>
            <person name="Feldgarden M."/>
            <person name="Young S.K."/>
            <person name="Gargeya S."/>
            <person name="Zeng Q."/>
            <person name="Alvarado L."/>
            <person name="Berlin A."/>
            <person name="Bochicchio J."/>
            <person name="Chapman S.B."/>
            <person name="Chen Z."/>
            <person name="Freedman E."/>
            <person name="Gellesch M."/>
            <person name="Goldberg J."/>
            <person name="Griggs A."/>
            <person name="Gujja S."/>
            <person name="Heilman E."/>
            <person name="Heiman D."/>
            <person name="Howarth C."/>
            <person name="Mehta T."/>
            <person name="Neiman D."/>
            <person name="Pearson M."/>
            <person name="Roberts A."/>
            <person name="Saif S."/>
            <person name="Shea T."/>
            <person name="Shenoy N."/>
            <person name="Sisk P."/>
            <person name="Stolte C."/>
            <person name="Sykes S."/>
            <person name="White J."/>
            <person name="Yandava C."/>
            <person name="Izard J."/>
            <person name="Blanton J.M."/>
            <person name="Baranova O.V."/>
            <person name="Tanner A.C."/>
            <person name="Dewhirst F.E."/>
            <person name="Haas B."/>
            <person name="Nusbaum C."/>
            <person name="Birren B."/>
        </authorList>
    </citation>
    <scope>NUCLEOTIDE SEQUENCE [LARGE SCALE GENOMIC DNA]</scope>
    <source>
        <strain evidence="10">ATCC 35896 / D40 B5</strain>
    </source>
</reference>
<evidence type="ECO:0000256" key="5">
    <source>
        <dbReference type="ARBA" id="ARBA00022989"/>
    </source>
</evidence>
<dbReference type="InterPro" id="IPR024194">
    <property type="entry name" value="Ac/AlaTfrase_AlgI/DltB"/>
</dbReference>
<feature type="transmembrane region" description="Helical" evidence="8">
    <location>
        <begin position="412"/>
        <end position="430"/>
    </location>
</feature>
<feature type="transmembrane region" description="Helical" evidence="8">
    <location>
        <begin position="312"/>
        <end position="339"/>
    </location>
</feature>
<keyword evidence="5 8" id="KW-1133">Transmembrane helix</keyword>
<dbReference type="Pfam" id="PF03062">
    <property type="entry name" value="MBOAT"/>
    <property type="match status" value="1"/>
</dbReference>
<feature type="transmembrane region" description="Helical" evidence="8">
    <location>
        <begin position="388"/>
        <end position="406"/>
    </location>
</feature>
<dbReference type="eggNOG" id="COG1696">
    <property type="taxonomic scope" value="Bacteria"/>
</dbReference>
<name>D6GT54_FILAD</name>
<dbReference type="InterPro" id="IPR028362">
    <property type="entry name" value="AlgI"/>
</dbReference>
<feature type="transmembrane region" description="Helical" evidence="8">
    <location>
        <begin position="359"/>
        <end position="376"/>
    </location>
</feature>
<evidence type="ECO:0000256" key="4">
    <source>
        <dbReference type="ARBA" id="ARBA00022692"/>
    </source>
</evidence>
<proteinExistence type="inferred from homology"/>
<evidence type="ECO:0000256" key="6">
    <source>
        <dbReference type="ARBA" id="ARBA00023136"/>
    </source>
</evidence>
<evidence type="ECO:0000256" key="3">
    <source>
        <dbReference type="ARBA" id="ARBA00022475"/>
    </source>
</evidence>
<protein>
    <submittedName>
        <fullName evidence="9">MBOAT family protein</fullName>
    </submittedName>
</protein>
<feature type="transmembrane region" description="Helical" evidence="8">
    <location>
        <begin position="442"/>
        <end position="464"/>
    </location>
</feature>
<dbReference type="RefSeq" id="WP_014263153.1">
    <property type="nucleotide sequence ID" value="NC_016630.1"/>
</dbReference>
<dbReference type="PIRSF" id="PIRSF500217">
    <property type="entry name" value="AlgI"/>
    <property type="match status" value="1"/>
</dbReference>
<comment type="subcellular location">
    <subcellularLocation>
        <location evidence="1">Cell membrane</location>
        <topology evidence="1">Multi-pass membrane protein</topology>
    </subcellularLocation>
</comment>
<evidence type="ECO:0000256" key="8">
    <source>
        <dbReference type="SAM" id="Phobius"/>
    </source>
</evidence>
<dbReference type="InterPro" id="IPR051085">
    <property type="entry name" value="MB_O-acyltransferase"/>
</dbReference>
<feature type="transmembrane region" description="Helical" evidence="8">
    <location>
        <begin position="78"/>
        <end position="97"/>
    </location>
</feature>
<dbReference type="InterPro" id="IPR004299">
    <property type="entry name" value="MBOAT_fam"/>
</dbReference>
<evidence type="ECO:0000256" key="2">
    <source>
        <dbReference type="ARBA" id="ARBA00010323"/>
    </source>
</evidence>